<dbReference type="PANTHER" id="PTHR43289:SF6">
    <property type="entry name" value="SERINE_THREONINE-PROTEIN KINASE NEKL-3"/>
    <property type="match status" value="1"/>
</dbReference>
<dbReference type="PROSITE" id="PS51178">
    <property type="entry name" value="PASTA"/>
    <property type="match status" value="4"/>
</dbReference>
<organism evidence="13 14">
    <name type="scientific">Boudabousia liubingyangii</name>
    <dbReference type="NCBI Taxonomy" id="1921764"/>
    <lineage>
        <taxon>Bacteria</taxon>
        <taxon>Bacillati</taxon>
        <taxon>Actinomycetota</taxon>
        <taxon>Actinomycetes</taxon>
        <taxon>Actinomycetales</taxon>
        <taxon>Actinomycetaceae</taxon>
        <taxon>Boudabousia</taxon>
    </lineage>
</organism>
<name>A0A1Q5PJI3_9ACTO</name>
<dbReference type="Proteomes" id="UP000186785">
    <property type="component" value="Unassembled WGS sequence"/>
</dbReference>
<keyword evidence="14" id="KW-1185">Reference proteome</keyword>
<dbReference type="Gene3D" id="3.30.10.20">
    <property type="match status" value="4"/>
</dbReference>
<dbReference type="PANTHER" id="PTHR43289">
    <property type="entry name" value="MITOGEN-ACTIVATED PROTEIN KINASE KINASE KINASE 20-RELATED"/>
    <property type="match status" value="1"/>
</dbReference>
<comment type="caution">
    <text evidence="13">The sequence shown here is derived from an EMBL/GenBank/DDBJ whole genome shotgun (WGS) entry which is preliminary data.</text>
</comment>
<feature type="domain" description="PASTA" evidence="12">
    <location>
        <begin position="522"/>
        <end position="587"/>
    </location>
</feature>
<feature type="domain" description="PASTA" evidence="12">
    <location>
        <begin position="588"/>
        <end position="651"/>
    </location>
</feature>
<dbReference type="GO" id="GO:0045717">
    <property type="term" value="P:negative regulation of fatty acid biosynthetic process"/>
    <property type="evidence" value="ECO:0007669"/>
    <property type="project" value="UniProtKB-ARBA"/>
</dbReference>
<feature type="region of interest" description="Disordered" evidence="10">
    <location>
        <begin position="320"/>
        <end position="355"/>
    </location>
</feature>
<dbReference type="CDD" id="cd06577">
    <property type="entry name" value="PASTA_pknB"/>
    <property type="match status" value="4"/>
</dbReference>
<dbReference type="SMART" id="SM00220">
    <property type="entry name" value="S_TKc"/>
    <property type="match status" value="1"/>
</dbReference>
<dbReference type="InterPro" id="IPR011009">
    <property type="entry name" value="Kinase-like_dom_sf"/>
</dbReference>
<dbReference type="Pfam" id="PF03793">
    <property type="entry name" value="PASTA"/>
    <property type="match status" value="4"/>
</dbReference>
<dbReference type="InterPro" id="IPR005543">
    <property type="entry name" value="PASTA_dom"/>
</dbReference>
<proteinExistence type="predicted"/>
<reference evidence="13 14" key="1">
    <citation type="submission" date="2016-11" db="EMBL/GenBank/DDBJ databases">
        <title>Actinomyces gypaetusis sp. nov. isolated from the vulture Gypaetus barbatus in Qinghai Tibet Plateau China.</title>
        <authorList>
            <person name="Meng X."/>
        </authorList>
    </citation>
    <scope>NUCLEOTIDE SEQUENCE [LARGE SCALE GENOMIC DNA]</scope>
    <source>
        <strain evidence="13 14">VUL4_2</strain>
    </source>
</reference>
<evidence type="ECO:0000256" key="4">
    <source>
        <dbReference type="ARBA" id="ARBA00022737"/>
    </source>
</evidence>
<dbReference type="GO" id="GO:0005524">
    <property type="term" value="F:ATP binding"/>
    <property type="evidence" value="ECO:0007669"/>
    <property type="project" value="UniProtKB-KW"/>
</dbReference>
<dbReference type="AlphaFoldDB" id="A0A1Q5PJI3"/>
<dbReference type="FunFam" id="1.10.510.10:FF:000021">
    <property type="entry name" value="Serine/threonine protein kinase"/>
    <property type="match status" value="1"/>
</dbReference>
<evidence type="ECO:0000256" key="10">
    <source>
        <dbReference type="SAM" id="MobiDB-lite"/>
    </source>
</evidence>
<evidence type="ECO:0000256" key="9">
    <source>
        <dbReference type="ARBA" id="ARBA00048679"/>
    </source>
</evidence>
<dbReference type="InterPro" id="IPR000719">
    <property type="entry name" value="Prot_kinase_dom"/>
</dbReference>
<keyword evidence="3" id="KW-0808">Transferase</keyword>
<comment type="catalytic activity">
    <reaction evidence="9">
        <text>L-seryl-[protein] + ATP = O-phospho-L-seryl-[protein] + ADP + H(+)</text>
        <dbReference type="Rhea" id="RHEA:17989"/>
        <dbReference type="Rhea" id="RHEA-COMP:9863"/>
        <dbReference type="Rhea" id="RHEA-COMP:11604"/>
        <dbReference type="ChEBI" id="CHEBI:15378"/>
        <dbReference type="ChEBI" id="CHEBI:29999"/>
        <dbReference type="ChEBI" id="CHEBI:30616"/>
        <dbReference type="ChEBI" id="CHEBI:83421"/>
        <dbReference type="ChEBI" id="CHEBI:456216"/>
        <dbReference type="EC" id="2.7.11.1"/>
    </reaction>
</comment>
<feature type="domain" description="PASTA" evidence="12">
    <location>
        <begin position="454"/>
        <end position="521"/>
    </location>
</feature>
<dbReference type="EMBL" id="MQSV01000007">
    <property type="protein sequence ID" value="OKL45998.1"/>
    <property type="molecule type" value="Genomic_DNA"/>
</dbReference>
<gene>
    <name evidence="13" type="ORF">BSR29_08305</name>
</gene>
<evidence type="ECO:0000313" key="13">
    <source>
        <dbReference type="EMBL" id="OKL45998.1"/>
    </source>
</evidence>
<evidence type="ECO:0000259" key="11">
    <source>
        <dbReference type="PROSITE" id="PS50011"/>
    </source>
</evidence>
<dbReference type="PROSITE" id="PS50011">
    <property type="entry name" value="PROTEIN_KINASE_DOM"/>
    <property type="match status" value="1"/>
</dbReference>
<sequence length="651" mass="70590">MGLVIDGRYRVDSLLARGGMATVYRAFDERLEREVAVKVLYPHLVDSGSFLARFQKEARSVARLIHPNIVTVFDQGELPGTAYIVMQLIDGPSVRELIDQDAPFTLKRALDLTEKVLIGLQAAHSQGIIHRDIKPENILLSPDGTPQIADFGLAQTISQTSGATSHTLLGTVAYVAPELITKGESDERSDLYALGIMLFEMLTGSVPFKGANAINIAYAHVSQSVPPISQIVDWMPTEVDEFLSSLTAQDPEERFESAQAALADLRLLLPELSNDLLHRRFTVPQASNQPEKDHAPTARLNVPSGTARLPFLEKSQKRLNSAPTAPADFPGPKASTDSTSAAALPDAGKSGHSDSLPRRKWPWLLFWIFLIAGVSSAGSWWYLEKGPGAYYPVPQLQGLTQEQADELLKENGLSVTAESDFSDSVPAGKVIDTLPVAGEKQYKNDPVLIRISKGVEMLTVPELIGETKEAALKKLAEARFQAGNITEEFSEDVPAGVVIATQPGANTTLKHDSSVDLKISKGRQPFAVPNLVGKTRDAIDTSENQPFKFSFSDQFSDTVPKGVVISQEPAAGTNKYRGDEVKVVISKGPELFPVPAVFGKSQKEATKMLQEAGFKVKIEKIFDGVFGTVRMTRPGKGTMLPKGATVTLVVI</sequence>
<dbReference type="NCBIfam" id="NF033483">
    <property type="entry name" value="PknB_PASTA_kin"/>
    <property type="match status" value="1"/>
</dbReference>
<dbReference type="SMART" id="SM00740">
    <property type="entry name" value="PASTA"/>
    <property type="match status" value="4"/>
</dbReference>
<protein>
    <recommendedName>
        <fullName evidence="1">non-specific serine/threonine protein kinase</fullName>
        <ecNumber evidence="1">2.7.11.1</ecNumber>
    </recommendedName>
</protein>
<evidence type="ECO:0000256" key="6">
    <source>
        <dbReference type="ARBA" id="ARBA00022777"/>
    </source>
</evidence>
<evidence type="ECO:0000259" key="12">
    <source>
        <dbReference type="PROSITE" id="PS51178"/>
    </source>
</evidence>
<dbReference type="PROSITE" id="PS00108">
    <property type="entry name" value="PROTEIN_KINASE_ST"/>
    <property type="match status" value="1"/>
</dbReference>
<feature type="domain" description="Protein kinase" evidence="11">
    <location>
        <begin position="9"/>
        <end position="267"/>
    </location>
</feature>
<dbReference type="Gene3D" id="1.10.510.10">
    <property type="entry name" value="Transferase(Phosphotransferase) domain 1"/>
    <property type="match status" value="1"/>
</dbReference>
<dbReference type="Gene3D" id="3.30.200.20">
    <property type="entry name" value="Phosphorylase Kinase, domain 1"/>
    <property type="match status" value="1"/>
</dbReference>
<dbReference type="GO" id="GO:0004674">
    <property type="term" value="F:protein serine/threonine kinase activity"/>
    <property type="evidence" value="ECO:0007669"/>
    <property type="project" value="UniProtKB-KW"/>
</dbReference>
<dbReference type="CDD" id="cd14014">
    <property type="entry name" value="STKc_PknB_like"/>
    <property type="match status" value="1"/>
</dbReference>
<dbReference type="STRING" id="1921764.BSR28_04520"/>
<evidence type="ECO:0000256" key="7">
    <source>
        <dbReference type="ARBA" id="ARBA00022840"/>
    </source>
</evidence>
<dbReference type="SUPFAM" id="SSF56112">
    <property type="entry name" value="Protein kinase-like (PK-like)"/>
    <property type="match status" value="1"/>
</dbReference>
<keyword evidence="2" id="KW-0723">Serine/threonine-protein kinase</keyword>
<evidence type="ECO:0000256" key="8">
    <source>
        <dbReference type="ARBA" id="ARBA00047899"/>
    </source>
</evidence>
<keyword evidence="7" id="KW-0067">ATP-binding</keyword>
<dbReference type="FunFam" id="3.30.200.20:FF:000035">
    <property type="entry name" value="Serine/threonine protein kinase Stk1"/>
    <property type="match status" value="1"/>
</dbReference>
<evidence type="ECO:0000313" key="14">
    <source>
        <dbReference type="Proteomes" id="UP000186785"/>
    </source>
</evidence>
<evidence type="ECO:0000256" key="1">
    <source>
        <dbReference type="ARBA" id="ARBA00012513"/>
    </source>
</evidence>
<dbReference type="Pfam" id="PF00069">
    <property type="entry name" value="Pkinase"/>
    <property type="match status" value="1"/>
</dbReference>
<accession>A0A1Q5PJI3</accession>
<keyword evidence="6" id="KW-0418">Kinase</keyword>
<evidence type="ECO:0000256" key="2">
    <source>
        <dbReference type="ARBA" id="ARBA00022527"/>
    </source>
</evidence>
<keyword evidence="5" id="KW-0547">Nucleotide-binding</keyword>
<evidence type="ECO:0000256" key="3">
    <source>
        <dbReference type="ARBA" id="ARBA00022679"/>
    </source>
</evidence>
<comment type="catalytic activity">
    <reaction evidence="8">
        <text>L-threonyl-[protein] + ATP = O-phospho-L-threonyl-[protein] + ADP + H(+)</text>
        <dbReference type="Rhea" id="RHEA:46608"/>
        <dbReference type="Rhea" id="RHEA-COMP:11060"/>
        <dbReference type="Rhea" id="RHEA-COMP:11605"/>
        <dbReference type="ChEBI" id="CHEBI:15378"/>
        <dbReference type="ChEBI" id="CHEBI:30013"/>
        <dbReference type="ChEBI" id="CHEBI:30616"/>
        <dbReference type="ChEBI" id="CHEBI:61977"/>
        <dbReference type="ChEBI" id="CHEBI:456216"/>
        <dbReference type="EC" id="2.7.11.1"/>
    </reaction>
</comment>
<keyword evidence="4" id="KW-0677">Repeat</keyword>
<dbReference type="InterPro" id="IPR008271">
    <property type="entry name" value="Ser/Thr_kinase_AS"/>
</dbReference>
<feature type="domain" description="PASTA" evidence="12">
    <location>
        <begin position="385"/>
        <end position="453"/>
    </location>
</feature>
<dbReference type="EC" id="2.7.11.1" evidence="1"/>
<evidence type="ECO:0000256" key="5">
    <source>
        <dbReference type="ARBA" id="ARBA00022741"/>
    </source>
</evidence>